<keyword evidence="3 9" id="KW-0479">Metal-binding</keyword>
<comment type="subunit">
    <text evidence="9">Interacts with H3K4me3 and to a lesser extent with H3K4me2.</text>
</comment>
<organism evidence="12 13">
    <name type="scientific">Panicum virgatum</name>
    <name type="common">Blackwell switchgrass</name>
    <dbReference type="NCBI Taxonomy" id="38727"/>
    <lineage>
        <taxon>Eukaryota</taxon>
        <taxon>Viridiplantae</taxon>
        <taxon>Streptophyta</taxon>
        <taxon>Embryophyta</taxon>
        <taxon>Tracheophyta</taxon>
        <taxon>Spermatophyta</taxon>
        <taxon>Magnoliopsida</taxon>
        <taxon>Liliopsida</taxon>
        <taxon>Poales</taxon>
        <taxon>Poaceae</taxon>
        <taxon>PACMAD clade</taxon>
        <taxon>Panicoideae</taxon>
        <taxon>Panicodae</taxon>
        <taxon>Paniceae</taxon>
        <taxon>Panicinae</taxon>
        <taxon>Panicum</taxon>
        <taxon>Panicum sect. Hiantes</taxon>
    </lineage>
</organism>
<dbReference type="GO" id="GO:0042393">
    <property type="term" value="F:histone binding"/>
    <property type="evidence" value="ECO:0007669"/>
    <property type="project" value="UniProtKB-UniRule"/>
</dbReference>
<feature type="region of interest" description="Disordered" evidence="10">
    <location>
        <begin position="1"/>
        <end position="73"/>
    </location>
</feature>
<evidence type="ECO:0000259" key="11">
    <source>
        <dbReference type="PROSITE" id="PS50016"/>
    </source>
</evidence>
<comment type="subcellular location">
    <subcellularLocation>
        <location evidence="9">Nucleus</location>
    </subcellularLocation>
</comment>
<evidence type="ECO:0000256" key="9">
    <source>
        <dbReference type="RuleBase" id="RU369089"/>
    </source>
</evidence>
<dbReference type="AlphaFoldDB" id="A0A8T0V3G2"/>
<comment type="function">
    <text evidence="1 9">Histone-binding component that specifically recognizes H3 tails trimethylated on 'Lys-4' (H3K4me3), which mark transcription start sites of virtually all active genes.</text>
</comment>
<keyword evidence="9" id="KW-0539">Nucleus</keyword>
<dbReference type="SUPFAM" id="SSF57903">
    <property type="entry name" value="FYVE/PHD zinc finger"/>
    <property type="match status" value="1"/>
</dbReference>
<dbReference type="Gene3D" id="3.30.40.10">
    <property type="entry name" value="Zinc/RING finger domain, C3HC4 (zinc finger)"/>
    <property type="match status" value="1"/>
</dbReference>
<dbReference type="PROSITE" id="PS01359">
    <property type="entry name" value="ZF_PHD_1"/>
    <property type="match status" value="1"/>
</dbReference>
<comment type="caution">
    <text evidence="12">The sequence shown here is derived from an EMBL/GenBank/DDBJ whole genome shotgun (WGS) entry which is preliminary data.</text>
</comment>
<evidence type="ECO:0000256" key="7">
    <source>
        <dbReference type="ARBA" id="ARBA00023163"/>
    </source>
</evidence>
<evidence type="ECO:0000256" key="6">
    <source>
        <dbReference type="ARBA" id="ARBA00023015"/>
    </source>
</evidence>
<keyword evidence="13" id="KW-1185">Reference proteome</keyword>
<dbReference type="Pfam" id="PF00628">
    <property type="entry name" value="PHD"/>
    <property type="match status" value="1"/>
</dbReference>
<dbReference type="InterPro" id="IPR001965">
    <property type="entry name" value="Znf_PHD"/>
</dbReference>
<dbReference type="PANTHER" id="PTHR12321:SF113">
    <property type="entry name" value="PHD FINGER PROTEIN ALFIN-LIKE"/>
    <property type="match status" value="1"/>
</dbReference>
<dbReference type="InterPro" id="IPR045104">
    <property type="entry name" value="Alfin"/>
</dbReference>
<dbReference type="InterPro" id="IPR011011">
    <property type="entry name" value="Znf_FYVE_PHD"/>
</dbReference>
<gene>
    <name evidence="12" type="ORF">PVAP13_3KG267587</name>
</gene>
<dbReference type="InterPro" id="IPR019786">
    <property type="entry name" value="Zinc_finger_PHD-type_CS"/>
</dbReference>
<keyword evidence="4 8" id="KW-0863">Zinc-finger</keyword>
<dbReference type="EMBL" id="CM029041">
    <property type="protein sequence ID" value="KAG2628026.1"/>
    <property type="molecule type" value="Genomic_DNA"/>
</dbReference>
<evidence type="ECO:0000313" key="13">
    <source>
        <dbReference type="Proteomes" id="UP000823388"/>
    </source>
</evidence>
<keyword evidence="9" id="KW-0156">Chromatin regulator</keyword>
<feature type="compositionally biased region" description="Pro residues" evidence="10">
    <location>
        <begin position="60"/>
        <end position="73"/>
    </location>
</feature>
<evidence type="ECO:0000313" key="12">
    <source>
        <dbReference type="EMBL" id="KAG2628026.1"/>
    </source>
</evidence>
<evidence type="ECO:0000256" key="3">
    <source>
        <dbReference type="ARBA" id="ARBA00022723"/>
    </source>
</evidence>
<keyword evidence="5 9" id="KW-0862">Zinc</keyword>
<reference evidence="12" key="1">
    <citation type="submission" date="2020-05" db="EMBL/GenBank/DDBJ databases">
        <title>WGS assembly of Panicum virgatum.</title>
        <authorList>
            <person name="Lovell J.T."/>
            <person name="Jenkins J."/>
            <person name="Shu S."/>
            <person name="Juenger T.E."/>
            <person name="Schmutz J."/>
        </authorList>
    </citation>
    <scope>NUCLEOTIDE SEQUENCE</scope>
    <source>
        <strain evidence="12">AP13</strain>
    </source>
</reference>
<dbReference type="GO" id="GO:0000976">
    <property type="term" value="F:transcription cis-regulatory region binding"/>
    <property type="evidence" value="ECO:0007669"/>
    <property type="project" value="TreeGrafter"/>
</dbReference>
<dbReference type="InterPro" id="IPR021998">
    <property type="entry name" value="Alfin_N"/>
</dbReference>
<feature type="domain" description="PHD-type" evidence="11">
    <location>
        <begin position="232"/>
        <end position="284"/>
    </location>
</feature>
<keyword evidence="7 9" id="KW-0804">Transcription</keyword>
<evidence type="ECO:0000256" key="1">
    <source>
        <dbReference type="ARBA" id="ARBA00002232"/>
    </source>
</evidence>
<evidence type="ECO:0000256" key="5">
    <source>
        <dbReference type="ARBA" id="ARBA00022833"/>
    </source>
</evidence>
<dbReference type="GO" id="GO:0008270">
    <property type="term" value="F:zinc ion binding"/>
    <property type="evidence" value="ECO:0007669"/>
    <property type="project" value="UniProtKB-KW"/>
</dbReference>
<dbReference type="GO" id="GO:0006355">
    <property type="term" value="P:regulation of DNA-templated transcription"/>
    <property type="evidence" value="ECO:0007669"/>
    <property type="project" value="UniProtKB-UniRule"/>
</dbReference>
<evidence type="ECO:0000256" key="2">
    <source>
        <dbReference type="ARBA" id="ARBA00010445"/>
    </source>
</evidence>
<dbReference type="Pfam" id="PF12165">
    <property type="entry name" value="Alfin"/>
    <property type="match status" value="1"/>
</dbReference>
<evidence type="ECO:0000256" key="4">
    <source>
        <dbReference type="ARBA" id="ARBA00022771"/>
    </source>
</evidence>
<comment type="similarity">
    <text evidence="2 9">Belongs to the Alfin family.</text>
</comment>
<dbReference type="PROSITE" id="PS50016">
    <property type="entry name" value="ZF_PHD_2"/>
    <property type="match status" value="1"/>
</dbReference>
<dbReference type="GO" id="GO:0005634">
    <property type="term" value="C:nucleus"/>
    <property type="evidence" value="ECO:0007669"/>
    <property type="project" value="UniProtKB-SubCell"/>
</dbReference>
<proteinExistence type="inferred from homology"/>
<dbReference type="InterPro" id="IPR013083">
    <property type="entry name" value="Znf_RING/FYVE/PHD"/>
</dbReference>
<evidence type="ECO:0000256" key="8">
    <source>
        <dbReference type="PROSITE-ProRule" id="PRU00146"/>
    </source>
</evidence>
<comment type="domain">
    <text evidence="9">The PHD-type zinc finger mediates the binding to H3K4me3.</text>
</comment>
<dbReference type="InterPro" id="IPR019787">
    <property type="entry name" value="Znf_PHD-finger"/>
</dbReference>
<keyword evidence="6 9" id="KW-0805">Transcription regulation</keyword>
<sequence>MDPPPALVASSPRSPLPAQPLHAQATGAPTGPPLPLRPVSSPGSPPLPAPQTPLHAAPRETPPPARPAPLPPPCTAEGIFRDFTCRRAPPSYETTFSRQCSEGTETLYLYGNSDESWELRPLKLLKPPGQPDPRMLGVKLVRGDMKHPKWLRHIAMHCDAWLIRISFLGANLGTQARQRLCAMINSLQTVHEKVAASDTYRRIYHREKMSYGLVVAQNKEIEDEDEGCGTEPTICDSCGNRYRMNAFWICCNVCDRWFHGKCVKVSAAQAEHIDKYECPECCLDKKGHDYNADPMLSVLYKRY</sequence>
<evidence type="ECO:0000256" key="10">
    <source>
        <dbReference type="SAM" id="MobiDB-lite"/>
    </source>
</evidence>
<name>A0A8T0V3G2_PANVG</name>
<protein>
    <recommendedName>
        <fullName evidence="9">PHD finger protein ALFIN-LIKE</fullName>
    </recommendedName>
</protein>
<accession>A0A8T0V3G2</accession>
<dbReference type="SMART" id="SM00249">
    <property type="entry name" value="PHD"/>
    <property type="match status" value="1"/>
</dbReference>
<dbReference type="GO" id="GO:0006325">
    <property type="term" value="P:chromatin organization"/>
    <property type="evidence" value="ECO:0007669"/>
    <property type="project" value="UniProtKB-UniRule"/>
</dbReference>
<dbReference type="Proteomes" id="UP000823388">
    <property type="component" value="Chromosome 3K"/>
</dbReference>
<dbReference type="GO" id="GO:0003712">
    <property type="term" value="F:transcription coregulator activity"/>
    <property type="evidence" value="ECO:0007669"/>
    <property type="project" value="TreeGrafter"/>
</dbReference>
<dbReference type="PANTHER" id="PTHR12321">
    <property type="entry name" value="CPG BINDING PROTEIN"/>
    <property type="match status" value="1"/>
</dbReference>